<dbReference type="AlphaFoldDB" id="A0A0U0ZPJ2"/>
<proteinExistence type="predicted"/>
<dbReference type="RefSeq" id="WP_016896059.1">
    <property type="nucleotide sequence ID" value="NZ_CSWP01000005.1"/>
</dbReference>
<evidence type="ECO:0000313" key="1">
    <source>
        <dbReference type="EMBL" id="CPV56596.1"/>
    </source>
</evidence>
<evidence type="ECO:0000313" key="2">
    <source>
        <dbReference type="Proteomes" id="UP000045782"/>
    </source>
</evidence>
<dbReference type="Proteomes" id="UP000045782">
    <property type="component" value="Unassembled WGS sequence"/>
</dbReference>
<reference evidence="1 2" key="1">
    <citation type="submission" date="2015-03" db="EMBL/GenBank/DDBJ databases">
        <authorList>
            <person name="Murphy D."/>
        </authorList>
    </citation>
    <scope>NUCLEOTIDE SEQUENCE [LARGE SCALE GENOMIC DNA]</scope>
    <source>
        <strain evidence="1 2">PAP088</strain>
    </source>
</reference>
<organism evidence="1 2">
    <name type="scientific">Mycobacteroides abscessus</name>
    <dbReference type="NCBI Taxonomy" id="36809"/>
    <lineage>
        <taxon>Bacteria</taxon>
        <taxon>Bacillati</taxon>
        <taxon>Actinomycetota</taxon>
        <taxon>Actinomycetes</taxon>
        <taxon>Mycobacteriales</taxon>
        <taxon>Mycobacteriaceae</taxon>
        <taxon>Mycobacteroides</taxon>
    </lineage>
</organism>
<gene>
    <name evidence="1" type="ORF">ERS075579_02817</name>
</gene>
<protein>
    <submittedName>
        <fullName evidence="1">Uncharacterized protein</fullName>
    </submittedName>
</protein>
<name>A0A0U0ZPJ2_9MYCO</name>
<dbReference type="EMBL" id="CSWP01000005">
    <property type="protein sequence ID" value="CPV56596.1"/>
    <property type="molecule type" value="Genomic_DNA"/>
</dbReference>
<accession>A0A0U0ZPJ2</accession>
<sequence>MNRQGSNQRAEKAWQLHIAGRTWREVAEVTGFKSPQSAQKAAMSWLKKNPPSTLEIARRANGDGIRQVRGMLMETMAKAKAKGEHRTVSELGRAVLDSYEKEAKLWGLFVVVPEEVNVNVTTAVAVLERAEAELLALAASGQPAISAQPVIDAEVVEP</sequence>